<dbReference type="GeneID" id="20668347"/>
<dbReference type="InterPro" id="IPR036915">
    <property type="entry name" value="Cyclin-like_sf"/>
</dbReference>
<accession>W4K296</accession>
<dbReference type="SUPFAM" id="SSF47954">
    <property type="entry name" value="Cyclin-like"/>
    <property type="match status" value="1"/>
</dbReference>
<reference evidence="1 2" key="1">
    <citation type="journal article" date="2012" name="New Phytol.">
        <title>Insight into trade-off between wood decay and parasitism from the genome of a fungal forest pathogen.</title>
        <authorList>
            <person name="Olson A."/>
            <person name="Aerts A."/>
            <person name="Asiegbu F."/>
            <person name="Belbahri L."/>
            <person name="Bouzid O."/>
            <person name="Broberg A."/>
            <person name="Canback B."/>
            <person name="Coutinho P.M."/>
            <person name="Cullen D."/>
            <person name="Dalman K."/>
            <person name="Deflorio G."/>
            <person name="van Diepen L.T."/>
            <person name="Dunand C."/>
            <person name="Duplessis S."/>
            <person name="Durling M."/>
            <person name="Gonthier P."/>
            <person name="Grimwood J."/>
            <person name="Fossdal C.G."/>
            <person name="Hansson D."/>
            <person name="Henrissat B."/>
            <person name="Hietala A."/>
            <person name="Himmelstrand K."/>
            <person name="Hoffmeister D."/>
            <person name="Hogberg N."/>
            <person name="James T.Y."/>
            <person name="Karlsson M."/>
            <person name="Kohler A."/>
            <person name="Kues U."/>
            <person name="Lee Y.H."/>
            <person name="Lin Y.C."/>
            <person name="Lind M."/>
            <person name="Lindquist E."/>
            <person name="Lombard V."/>
            <person name="Lucas S."/>
            <person name="Lunden K."/>
            <person name="Morin E."/>
            <person name="Murat C."/>
            <person name="Park J."/>
            <person name="Raffaello T."/>
            <person name="Rouze P."/>
            <person name="Salamov A."/>
            <person name="Schmutz J."/>
            <person name="Solheim H."/>
            <person name="Stahlberg J."/>
            <person name="Velez H."/>
            <person name="de Vries R.P."/>
            <person name="Wiebenga A."/>
            <person name="Woodward S."/>
            <person name="Yakovlev I."/>
            <person name="Garbelotto M."/>
            <person name="Martin F."/>
            <person name="Grigoriev I.V."/>
            <person name="Stenlid J."/>
        </authorList>
    </citation>
    <scope>NUCLEOTIDE SEQUENCE [LARGE SCALE GENOMIC DNA]</scope>
    <source>
        <strain evidence="1 2">TC 32-1</strain>
    </source>
</reference>
<name>W4K296_HETIT</name>
<evidence type="ECO:0000313" key="1">
    <source>
        <dbReference type="EMBL" id="ETW79943.1"/>
    </source>
</evidence>
<gene>
    <name evidence="1" type="ORF">HETIRDRAFT_171541</name>
</gene>
<keyword evidence="2" id="KW-1185">Reference proteome</keyword>
<dbReference type="InParanoid" id="W4K296"/>
<dbReference type="OrthoDB" id="244495at2759"/>
<dbReference type="EMBL" id="KI925460">
    <property type="protein sequence ID" value="ETW79943.1"/>
    <property type="molecule type" value="Genomic_DNA"/>
</dbReference>
<dbReference type="STRING" id="747525.W4K296"/>
<dbReference type="KEGG" id="hir:HETIRDRAFT_171541"/>
<evidence type="ECO:0000313" key="2">
    <source>
        <dbReference type="Proteomes" id="UP000030671"/>
    </source>
</evidence>
<sequence length="204" mass="23263">MIASKIICDDTYSYNAWCTVSQGVLTLRKINQMERKMCNYLGCQINVKPSVLCNFEPLSCSCYHPPLSRTPSLPHLHLLPHVWPADTLQHRQGAGRLCVAVVSYTPLCMQVRVDLPVTHITCRRFLHPLHLHTFLRAAYVLFQVYAAQVHALIHLTHTQFRDAHPVALNLDIHPSSHVPFTSASTFRLQMSFVSCSALTYRRWS</sequence>
<dbReference type="AlphaFoldDB" id="W4K296"/>
<dbReference type="Proteomes" id="UP000030671">
    <property type="component" value="Unassembled WGS sequence"/>
</dbReference>
<dbReference type="HOGENOM" id="CLU_1343414_0_0_1"/>
<organism evidence="1 2">
    <name type="scientific">Heterobasidion irregulare (strain TC 32-1)</name>
    <dbReference type="NCBI Taxonomy" id="747525"/>
    <lineage>
        <taxon>Eukaryota</taxon>
        <taxon>Fungi</taxon>
        <taxon>Dikarya</taxon>
        <taxon>Basidiomycota</taxon>
        <taxon>Agaricomycotina</taxon>
        <taxon>Agaricomycetes</taxon>
        <taxon>Russulales</taxon>
        <taxon>Bondarzewiaceae</taxon>
        <taxon>Heterobasidion</taxon>
        <taxon>Heterobasidion annosum species complex</taxon>
    </lineage>
</organism>
<dbReference type="RefSeq" id="XP_009548474.1">
    <property type="nucleotide sequence ID" value="XM_009550179.1"/>
</dbReference>
<proteinExistence type="predicted"/>
<dbReference type="Gene3D" id="1.10.472.10">
    <property type="entry name" value="Cyclin-like"/>
    <property type="match status" value="1"/>
</dbReference>
<protein>
    <submittedName>
        <fullName evidence="1">Uncharacterized protein</fullName>
    </submittedName>
</protein>